<reference evidence="1 2" key="1">
    <citation type="submission" date="2007-04" db="EMBL/GenBank/DDBJ databases">
        <authorList>
            <person name="Fulton L."/>
            <person name="Clifton S."/>
            <person name="Fulton B."/>
            <person name="Xu J."/>
            <person name="Minx P."/>
            <person name="Pepin K.H."/>
            <person name="Johnson M."/>
            <person name="Thiruvilangam P."/>
            <person name="Bhonagiri V."/>
            <person name="Nash W.E."/>
            <person name="Mardis E.R."/>
            <person name="Wilson R.K."/>
        </authorList>
    </citation>
    <scope>NUCLEOTIDE SEQUENCE [LARGE SCALE GENOMIC DNA]</scope>
    <source>
        <strain evidence="1 2">ATCC 29799</strain>
    </source>
</reference>
<name>A6P003_9FIRM</name>
<comment type="caution">
    <text evidence="1">The sequence shown here is derived from an EMBL/GenBank/DDBJ whole genome shotgun (WGS) entry which is preliminary data.</text>
</comment>
<evidence type="ECO:0000313" key="2">
    <source>
        <dbReference type="Proteomes" id="UP000003639"/>
    </source>
</evidence>
<proteinExistence type="predicted"/>
<dbReference type="EMBL" id="AAXG02000036">
    <property type="protein sequence ID" value="EDM98372.1"/>
    <property type="molecule type" value="Genomic_DNA"/>
</dbReference>
<sequence length="39" mass="4237">MYAERESVPGSDPLDMDALYESSVRQIAGDAIVAPRVRA</sequence>
<reference evidence="1 2" key="2">
    <citation type="submission" date="2007-06" db="EMBL/GenBank/DDBJ databases">
        <title>Draft genome sequence of Pseudoflavonifractor capillosus ATCC 29799.</title>
        <authorList>
            <person name="Sudarsanam P."/>
            <person name="Ley R."/>
            <person name="Guruge J."/>
            <person name="Turnbaugh P.J."/>
            <person name="Mahowald M."/>
            <person name="Liep D."/>
            <person name="Gordon J."/>
        </authorList>
    </citation>
    <scope>NUCLEOTIDE SEQUENCE [LARGE SCALE GENOMIC DNA]</scope>
    <source>
        <strain evidence="1 2">ATCC 29799</strain>
    </source>
</reference>
<dbReference type="Proteomes" id="UP000003639">
    <property type="component" value="Unassembled WGS sequence"/>
</dbReference>
<protein>
    <submittedName>
        <fullName evidence="1">Uncharacterized protein</fullName>
    </submittedName>
</protein>
<dbReference type="AlphaFoldDB" id="A6P003"/>
<organism evidence="1 2">
    <name type="scientific">Pseudoflavonifractor capillosus ATCC 29799</name>
    <dbReference type="NCBI Taxonomy" id="411467"/>
    <lineage>
        <taxon>Bacteria</taxon>
        <taxon>Bacillati</taxon>
        <taxon>Bacillota</taxon>
        <taxon>Clostridia</taxon>
        <taxon>Eubacteriales</taxon>
        <taxon>Oscillospiraceae</taxon>
        <taxon>Pseudoflavonifractor</taxon>
    </lineage>
</organism>
<gene>
    <name evidence="1" type="ORF">BACCAP_03808</name>
</gene>
<evidence type="ECO:0000313" key="1">
    <source>
        <dbReference type="EMBL" id="EDM98372.1"/>
    </source>
</evidence>
<accession>A6P003</accession>
<dbReference type="STRING" id="411467.BACCAP_03808"/>
<keyword evidence="2" id="KW-1185">Reference proteome</keyword>